<name>A0A1I4EM68_9FIRM</name>
<dbReference type="STRING" id="29563.SAMN02983006_00048"/>
<dbReference type="GO" id="GO:0052693">
    <property type="term" value="F:epoxyqueuosine reductase activity"/>
    <property type="evidence" value="ECO:0007669"/>
    <property type="project" value="TreeGrafter"/>
</dbReference>
<keyword evidence="5" id="KW-1185">Reference proteome</keyword>
<dbReference type="InterPro" id="IPR016024">
    <property type="entry name" value="ARM-type_fold"/>
</dbReference>
<dbReference type="PANTHER" id="PTHR30002">
    <property type="entry name" value="EPOXYQUEUOSINE REDUCTASE"/>
    <property type="match status" value="1"/>
</dbReference>
<dbReference type="PANTHER" id="PTHR30002:SF4">
    <property type="entry name" value="EPOXYQUEUOSINE REDUCTASE"/>
    <property type="match status" value="1"/>
</dbReference>
<dbReference type="Pfam" id="PF08331">
    <property type="entry name" value="QueG_DUF1730"/>
    <property type="match status" value="1"/>
</dbReference>
<dbReference type="InterPro" id="IPR013542">
    <property type="entry name" value="QueG_DUF1730"/>
</dbReference>
<gene>
    <name evidence="4" type="ORF">SAMN02983006_00048</name>
</gene>
<dbReference type="AlphaFoldDB" id="A0A1I4EM68"/>
<dbReference type="SUPFAM" id="SSF48371">
    <property type="entry name" value="ARM repeat"/>
    <property type="match status" value="1"/>
</dbReference>
<sequence>MLKNKIIKNVAYQNGLDICRITDGNELIAAREKLQARAETEYWPQPLANQNITELTTPSLFLTNLKSIIVLGVNYYNQGVFNQKLSSYITAVDYHNYLQNKLEKLVEQLKLKFNFDFSYKIFVDTAPFLEREVARKAGVGFIGKNTMLINPQYGSYLFLAEILTDLEIEIDYPLTNNCGSCQICLNNCEGGALKEEYLLAGKDCISYLTQKKGMLTEAARKKIGTHFWGCDICQQKCPYNQQLSYNKQAELQFFAKDLSYFLELERNNLPAELEKTALSWRGARILQRNALIVAANLQEEKYFELIRKYLTDNSPIIRCYAVWALSKLDYARSVDLLQKQLVKENDRLVKKEIKAILFNGGDRINEYSN</sequence>
<dbReference type="Pfam" id="PF13646">
    <property type="entry name" value="HEAT_2"/>
    <property type="match status" value="1"/>
</dbReference>
<organism evidence="4 5">
    <name type="scientific">Halanaerobium salsuginis</name>
    <dbReference type="NCBI Taxonomy" id="29563"/>
    <lineage>
        <taxon>Bacteria</taxon>
        <taxon>Bacillati</taxon>
        <taxon>Bacillota</taxon>
        <taxon>Clostridia</taxon>
        <taxon>Halanaerobiales</taxon>
        <taxon>Halanaerobiaceae</taxon>
        <taxon>Halanaerobium</taxon>
    </lineage>
</organism>
<evidence type="ECO:0000313" key="5">
    <source>
        <dbReference type="Proteomes" id="UP000199006"/>
    </source>
</evidence>
<keyword evidence="1" id="KW-0479">Metal-binding</keyword>
<protein>
    <submittedName>
        <fullName evidence="4">Epoxyqueuosine reductase</fullName>
    </submittedName>
</protein>
<dbReference type="InterPro" id="IPR004453">
    <property type="entry name" value="QueG"/>
</dbReference>
<keyword evidence="1" id="KW-0411">Iron-sulfur</keyword>
<dbReference type="Pfam" id="PF13484">
    <property type="entry name" value="Fer4_16"/>
    <property type="match status" value="1"/>
</dbReference>
<dbReference type="Proteomes" id="UP000199006">
    <property type="component" value="Unassembled WGS sequence"/>
</dbReference>
<dbReference type="NCBIfam" id="TIGR00276">
    <property type="entry name" value="tRNA epoxyqueuosine(34) reductase QueG"/>
    <property type="match status" value="1"/>
</dbReference>
<keyword evidence="1" id="KW-0408">Iron</keyword>
<evidence type="ECO:0000259" key="3">
    <source>
        <dbReference type="Pfam" id="PF08331"/>
    </source>
</evidence>
<reference evidence="4 5" key="1">
    <citation type="submission" date="2016-10" db="EMBL/GenBank/DDBJ databases">
        <authorList>
            <person name="de Groot N.N."/>
        </authorList>
    </citation>
    <scope>NUCLEOTIDE SEQUENCE [LARGE SCALE GENOMIC DNA]</scope>
    <source>
        <strain evidence="4 5">ATCC 51327</strain>
    </source>
</reference>
<dbReference type="EMBL" id="FOTI01000001">
    <property type="protein sequence ID" value="SFL06838.1"/>
    <property type="molecule type" value="Genomic_DNA"/>
</dbReference>
<proteinExistence type="predicted"/>
<feature type="domain" description="DUF1730" evidence="3">
    <location>
        <begin position="57"/>
        <end position="125"/>
    </location>
</feature>
<keyword evidence="2" id="KW-0560">Oxidoreductase</keyword>
<dbReference type="Gene3D" id="1.25.10.10">
    <property type="entry name" value="Leucine-rich Repeat Variant"/>
    <property type="match status" value="1"/>
</dbReference>
<dbReference type="OrthoDB" id="9784571at2"/>
<evidence type="ECO:0000256" key="2">
    <source>
        <dbReference type="ARBA" id="ARBA00023002"/>
    </source>
</evidence>
<keyword evidence="1" id="KW-0004">4Fe-4S</keyword>
<accession>A0A1I4EM68</accession>
<dbReference type="InterPro" id="IPR011989">
    <property type="entry name" value="ARM-like"/>
</dbReference>
<evidence type="ECO:0000313" key="4">
    <source>
        <dbReference type="EMBL" id="SFL06838.1"/>
    </source>
</evidence>
<dbReference type="GO" id="GO:0051539">
    <property type="term" value="F:4 iron, 4 sulfur cluster binding"/>
    <property type="evidence" value="ECO:0007669"/>
    <property type="project" value="UniProtKB-KW"/>
</dbReference>
<evidence type="ECO:0000256" key="1">
    <source>
        <dbReference type="ARBA" id="ARBA00022485"/>
    </source>
</evidence>
<dbReference type="GO" id="GO:0008616">
    <property type="term" value="P:tRNA queuosine(34) biosynthetic process"/>
    <property type="evidence" value="ECO:0007669"/>
    <property type="project" value="InterPro"/>
</dbReference>
<dbReference type="SUPFAM" id="SSF46548">
    <property type="entry name" value="alpha-helical ferredoxin"/>
    <property type="match status" value="1"/>
</dbReference>